<dbReference type="InterPro" id="IPR006140">
    <property type="entry name" value="D-isomer_DH_NAD-bd"/>
</dbReference>
<dbReference type="SUPFAM" id="SSF52283">
    <property type="entry name" value="Formate/glycerate dehydrogenase catalytic domain-like"/>
    <property type="match status" value="1"/>
</dbReference>
<dbReference type="GO" id="GO:0051287">
    <property type="term" value="F:NAD binding"/>
    <property type="evidence" value="ECO:0007669"/>
    <property type="project" value="InterPro"/>
</dbReference>
<dbReference type="AlphaFoldDB" id="A0A7C3WKV7"/>
<evidence type="ECO:0008006" key="9">
    <source>
        <dbReference type="Google" id="ProtNLM"/>
    </source>
</evidence>
<evidence type="ECO:0000256" key="5">
    <source>
        <dbReference type="RuleBase" id="RU003719"/>
    </source>
</evidence>
<comment type="caution">
    <text evidence="8">The sequence shown here is derived from an EMBL/GenBank/DDBJ whole genome shotgun (WGS) entry which is preliminary data.</text>
</comment>
<gene>
    <name evidence="8" type="ORF">ENV88_06835</name>
</gene>
<dbReference type="Pfam" id="PF00389">
    <property type="entry name" value="2-Hacid_dh"/>
    <property type="match status" value="1"/>
</dbReference>
<feature type="domain" description="D-isomer specific 2-hydroxyacid dehydrogenase catalytic" evidence="6">
    <location>
        <begin position="7"/>
        <end position="331"/>
    </location>
</feature>
<dbReference type="InterPro" id="IPR029753">
    <property type="entry name" value="D-isomer_DH_CS"/>
</dbReference>
<evidence type="ECO:0000313" key="8">
    <source>
        <dbReference type="EMBL" id="HGB25718.1"/>
    </source>
</evidence>
<evidence type="ECO:0000256" key="4">
    <source>
        <dbReference type="ARBA" id="ARBA00023027"/>
    </source>
</evidence>
<accession>A0A7C3WKV7</accession>
<evidence type="ECO:0000259" key="6">
    <source>
        <dbReference type="Pfam" id="PF00389"/>
    </source>
</evidence>
<dbReference type="CDD" id="cd12171">
    <property type="entry name" value="2-Hacid_dh_10"/>
    <property type="match status" value="1"/>
</dbReference>
<keyword evidence="4" id="KW-0520">NAD</keyword>
<evidence type="ECO:0000256" key="2">
    <source>
        <dbReference type="ARBA" id="ARBA00022605"/>
    </source>
</evidence>
<dbReference type="PANTHER" id="PTHR42789">
    <property type="entry name" value="D-ISOMER SPECIFIC 2-HYDROXYACID DEHYDROGENASE FAMILY PROTEIN (AFU_ORTHOLOGUE AFUA_6G10090)"/>
    <property type="match status" value="1"/>
</dbReference>
<dbReference type="PROSITE" id="PS00670">
    <property type="entry name" value="D_2_HYDROXYACID_DH_2"/>
    <property type="match status" value="1"/>
</dbReference>
<keyword evidence="2" id="KW-0028">Amino-acid biosynthesis</keyword>
<reference evidence="8" key="1">
    <citation type="journal article" date="2020" name="mSystems">
        <title>Genome- and Community-Level Interaction Insights into Carbon Utilization and Element Cycling Functions of Hydrothermarchaeota in Hydrothermal Sediment.</title>
        <authorList>
            <person name="Zhou Z."/>
            <person name="Liu Y."/>
            <person name="Xu W."/>
            <person name="Pan J."/>
            <person name="Luo Z.H."/>
            <person name="Li M."/>
        </authorList>
    </citation>
    <scope>NUCLEOTIDE SEQUENCE [LARGE SCALE GENOMIC DNA]</scope>
    <source>
        <strain evidence="8">SpSt-8</strain>
    </source>
</reference>
<keyword evidence="3 5" id="KW-0560">Oxidoreductase</keyword>
<dbReference type="GO" id="GO:0016616">
    <property type="term" value="F:oxidoreductase activity, acting on the CH-OH group of donors, NAD or NADP as acceptor"/>
    <property type="evidence" value="ECO:0007669"/>
    <property type="project" value="InterPro"/>
</dbReference>
<dbReference type="InterPro" id="IPR036291">
    <property type="entry name" value="NAD(P)-bd_dom_sf"/>
</dbReference>
<dbReference type="SUPFAM" id="SSF51735">
    <property type="entry name" value="NAD(P)-binding Rossmann-fold domains"/>
    <property type="match status" value="1"/>
</dbReference>
<name>A0A7C3WKV7_THEPE</name>
<organism evidence="8">
    <name type="scientific">Thermofilum pendens</name>
    <dbReference type="NCBI Taxonomy" id="2269"/>
    <lineage>
        <taxon>Archaea</taxon>
        <taxon>Thermoproteota</taxon>
        <taxon>Thermoprotei</taxon>
        <taxon>Thermofilales</taxon>
        <taxon>Thermofilaceae</taxon>
        <taxon>Thermofilum</taxon>
    </lineage>
</organism>
<dbReference type="PANTHER" id="PTHR42789:SF1">
    <property type="entry name" value="D-ISOMER SPECIFIC 2-HYDROXYACID DEHYDROGENASE FAMILY PROTEIN (AFU_ORTHOLOGUE AFUA_6G10090)"/>
    <property type="match status" value="1"/>
</dbReference>
<sequence length="339" mass="37887">MPRRKALITANFSRSALERLGAHVDVVYRPWGETKRVLSEAELVEELRSSGADILVVELEHVSREVLEGAELKLVGVCRNDPRRSVDVKAATARGIPVIYTPGRNYNAVAELTVAVMLALLRKVVYADRLLRSGRVAVTSAEDFAEYYNAYRGWELRGKTVGIVGLGKIGFRVAQLLKAFDVRILVYDPYVSEERVSSVGGERVDLETLLRNSDIITLHVPPSPETAGMIGRREIELMKPTAFLLNLANPVVVDEDALYEALKSRRIAGAALDVFTEEPVDSTNRFLELDNVVVTPHIGGDTFETIERQSWMITEDILRFLRGEKPRFLLNPEVWRSGS</sequence>
<protein>
    <recommendedName>
        <fullName evidence="9">3-phosphoglycerate dehydrogenase</fullName>
    </recommendedName>
</protein>
<dbReference type="EMBL" id="DTIB01000115">
    <property type="protein sequence ID" value="HGB25718.1"/>
    <property type="molecule type" value="Genomic_DNA"/>
</dbReference>
<comment type="similarity">
    <text evidence="1 5">Belongs to the D-isomer specific 2-hydroxyacid dehydrogenase family.</text>
</comment>
<dbReference type="InterPro" id="IPR029752">
    <property type="entry name" value="D-isomer_DH_CS1"/>
</dbReference>
<evidence type="ECO:0000256" key="3">
    <source>
        <dbReference type="ARBA" id="ARBA00023002"/>
    </source>
</evidence>
<dbReference type="Gene3D" id="3.40.50.720">
    <property type="entry name" value="NAD(P)-binding Rossmann-like Domain"/>
    <property type="match status" value="2"/>
</dbReference>
<evidence type="ECO:0000259" key="7">
    <source>
        <dbReference type="Pfam" id="PF02826"/>
    </source>
</evidence>
<dbReference type="InterPro" id="IPR050857">
    <property type="entry name" value="D-2-hydroxyacid_DH"/>
</dbReference>
<feature type="domain" description="D-isomer specific 2-hydroxyacid dehydrogenase NAD-binding" evidence="7">
    <location>
        <begin position="114"/>
        <end position="299"/>
    </location>
</feature>
<dbReference type="InterPro" id="IPR006139">
    <property type="entry name" value="D-isomer_2_OHA_DH_cat_dom"/>
</dbReference>
<evidence type="ECO:0000256" key="1">
    <source>
        <dbReference type="ARBA" id="ARBA00005854"/>
    </source>
</evidence>
<dbReference type="FunFam" id="3.40.50.720:FF:000203">
    <property type="entry name" value="D-3-phosphoglycerate dehydrogenase (SerA)"/>
    <property type="match status" value="1"/>
</dbReference>
<dbReference type="PROSITE" id="PS00065">
    <property type="entry name" value="D_2_HYDROXYACID_DH_1"/>
    <property type="match status" value="1"/>
</dbReference>
<dbReference type="Pfam" id="PF02826">
    <property type="entry name" value="2-Hacid_dh_C"/>
    <property type="match status" value="1"/>
</dbReference>
<dbReference type="GO" id="GO:0008652">
    <property type="term" value="P:amino acid biosynthetic process"/>
    <property type="evidence" value="ECO:0007669"/>
    <property type="project" value="UniProtKB-KW"/>
</dbReference>
<proteinExistence type="inferred from homology"/>